<gene>
    <name evidence="2" type="ORF">GPECTOR_98g790</name>
</gene>
<keyword evidence="3" id="KW-1185">Reference proteome</keyword>
<accession>A0A150G003</accession>
<dbReference type="AlphaFoldDB" id="A0A150G003"/>
<dbReference type="PANTHER" id="PTHR31635">
    <property type="entry name" value="REVERSE TRANSCRIPTASE DOMAIN-CONTAINING PROTEIN-RELATED"/>
    <property type="match status" value="1"/>
</dbReference>
<evidence type="ECO:0000313" key="3">
    <source>
        <dbReference type="Proteomes" id="UP000075714"/>
    </source>
</evidence>
<name>A0A150G003_GONPE</name>
<evidence type="ECO:0000313" key="2">
    <source>
        <dbReference type="EMBL" id="KXZ43206.1"/>
    </source>
</evidence>
<dbReference type="Proteomes" id="UP000075714">
    <property type="component" value="Unassembled WGS sequence"/>
</dbReference>
<dbReference type="EMBL" id="LSYV01000099">
    <property type="protein sequence ID" value="KXZ43206.1"/>
    <property type="molecule type" value="Genomic_DNA"/>
</dbReference>
<organism evidence="2 3">
    <name type="scientific">Gonium pectorale</name>
    <name type="common">Green alga</name>
    <dbReference type="NCBI Taxonomy" id="33097"/>
    <lineage>
        <taxon>Eukaryota</taxon>
        <taxon>Viridiplantae</taxon>
        <taxon>Chlorophyta</taxon>
        <taxon>core chlorophytes</taxon>
        <taxon>Chlorophyceae</taxon>
        <taxon>CS clade</taxon>
        <taxon>Chlamydomonadales</taxon>
        <taxon>Volvocaceae</taxon>
        <taxon>Gonium</taxon>
    </lineage>
</organism>
<dbReference type="InterPro" id="IPR000477">
    <property type="entry name" value="RT_dom"/>
</dbReference>
<dbReference type="OrthoDB" id="536206at2759"/>
<feature type="domain" description="Reverse transcriptase" evidence="1">
    <location>
        <begin position="1"/>
        <end position="176"/>
    </location>
</feature>
<evidence type="ECO:0000259" key="1">
    <source>
        <dbReference type="PROSITE" id="PS50878"/>
    </source>
</evidence>
<sequence>MWIKAEIPDQWTASDTVLLPKKGDPLLIKNKRPIALANTLYKLYTSLITLNTVLFSEMAHIFTEEGYLRQRNTERQIHNVLHAIEDAALTGRDLLMLYVDFTSAFNTIDQDKLLMVLYDLGYPTDLIEVIANLYPKASTRIRTEHGWTPPIAIERGTVQGDTLSPILFIIFMEPLL</sequence>
<dbReference type="Pfam" id="PF00078">
    <property type="entry name" value="RVT_1"/>
    <property type="match status" value="1"/>
</dbReference>
<comment type="caution">
    <text evidence="2">The sequence shown here is derived from an EMBL/GenBank/DDBJ whole genome shotgun (WGS) entry which is preliminary data.</text>
</comment>
<reference evidence="3" key="1">
    <citation type="journal article" date="2016" name="Nat. Commun.">
        <title>The Gonium pectorale genome demonstrates co-option of cell cycle regulation during the evolution of multicellularity.</title>
        <authorList>
            <person name="Hanschen E.R."/>
            <person name="Marriage T.N."/>
            <person name="Ferris P.J."/>
            <person name="Hamaji T."/>
            <person name="Toyoda A."/>
            <person name="Fujiyama A."/>
            <person name="Neme R."/>
            <person name="Noguchi H."/>
            <person name="Minakuchi Y."/>
            <person name="Suzuki M."/>
            <person name="Kawai-Toyooka H."/>
            <person name="Smith D.R."/>
            <person name="Sparks H."/>
            <person name="Anderson J."/>
            <person name="Bakaric R."/>
            <person name="Luria V."/>
            <person name="Karger A."/>
            <person name="Kirschner M.W."/>
            <person name="Durand P.M."/>
            <person name="Michod R.E."/>
            <person name="Nozaki H."/>
            <person name="Olson B.J."/>
        </authorList>
    </citation>
    <scope>NUCLEOTIDE SEQUENCE [LARGE SCALE GENOMIC DNA]</scope>
    <source>
        <strain evidence="3">NIES-2863</strain>
    </source>
</reference>
<dbReference type="PANTHER" id="PTHR31635:SF196">
    <property type="entry name" value="REVERSE TRANSCRIPTASE DOMAIN-CONTAINING PROTEIN-RELATED"/>
    <property type="match status" value="1"/>
</dbReference>
<dbReference type="PROSITE" id="PS50878">
    <property type="entry name" value="RT_POL"/>
    <property type="match status" value="1"/>
</dbReference>
<proteinExistence type="predicted"/>
<protein>
    <recommendedName>
        <fullName evidence="1">Reverse transcriptase domain-containing protein</fullName>
    </recommendedName>
</protein>
<dbReference type="STRING" id="33097.A0A150G003"/>